<evidence type="ECO:0000313" key="2">
    <source>
        <dbReference type="EMBL" id="OZG58491.1"/>
    </source>
</evidence>
<feature type="transmembrane region" description="Helical" evidence="1">
    <location>
        <begin position="138"/>
        <end position="159"/>
    </location>
</feature>
<feature type="transmembrane region" description="Helical" evidence="1">
    <location>
        <begin position="200"/>
        <end position="220"/>
    </location>
</feature>
<dbReference type="AlphaFoldDB" id="A0A261FH40"/>
<proteinExistence type="predicted"/>
<reference evidence="2 3" key="1">
    <citation type="journal article" date="2017" name="BMC Genomics">
        <title>Comparative genomic and phylogenomic analyses of the Bifidobacteriaceae family.</title>
        <authorList>
            <person name="Lugli G.A."/>
            <person name="Milani C."/>
            <person name="Turroni F."/>
            <person name="Duranti S."/>
            <person name="Mancabelli L."/>
            <person name="Mangifesta M."/>
            <person name="Ferrario C."/>
            <person name="Modesto M."/>
            <person name="Mattarelli P."/>
            <person name="Jiri K."/>
            <person name="van Sinderen D."/>
            <person name="Ventura M."/>
        </authorList>
    </citation>
    <scope>NUCLEOTIDE SEQUENCE [LARGE SCALE GENOMIC DNA]</scope>
    <source>
        <strain evidence="2 3">DSM 100201</strain>
    </source>
</reference>
<evidence type="ECO:0000256" key="1">
    <source>
        <dbReference type="SAM" id="Phobius"/>
    </source>
</evidence>
<name>A0A261FH40_9BIFI</name>
<comment type="caution">
    <text evidence="2">The sequence shown here is derived from an EMBL/GenBank/DDBJ whole genome shotgun (WGS) entry which is preliminary data.</text>
</comment>
<keyword evidence="1" id="KW-1133">Transmembrane helix</keyword>
<dbReference type="RefSeq" id="WP_094662979.1">
    <property type="nucleotide sequence ID" value="NZ_MWWV01000004.1"/>
</dbReference>
<dbReference type="Proteomes" id="UP000216444">
    <property type="component" value="Unassembled WGS sequence"/>
</dbReference>
<feature type="transmembrane region" description="Helical" evidence="1">
    <location>
        <begin position="166"/>
        <end position="185"/>
    </location>
</feature>
<organism evidence="2 3">
    <name type="scientific">Bifidobacterium tissieri</name>
    <dbReference type="NCBI Taxonomy" id="1630162"/>
    <lineage>
        <taxon>Bacteria</taxon>
        <taxon>Bacillati</taxon>
        <taxon>Actinomycetota</taxon>
        <taxon>Actinomycetes</taxon>
        <taxon>Bifidobacteriales</taxon>
        <taxon>Bifidobacteriaceae</taxon>
        <taxon>Bifidobacterium</taxon>
    </lineage>
</organism>
<sequence length="236" mass="25710">MSGVWVWAKSRHVEWIALMMAMTYVACFYGWHIGVPIQISVSGVQLWLRAVNVLPIVLGVVSAAMLASPMPWIDGIALENVRFVGLAAYVVLGALIIGSVLLPVRLLSILPRKYVPGIDSMDATGSASFSEVISDYRFSVYVIPAMFFLSCAIAAISLLGKILGSLIVVMLYVFNVVLSLIPSIAPCSPLSLTGVSEDGLVMLWMLIVAVLYVLALICYWKWSSRNLIGDFFAMKS</sequence>
<dbReference type="EMBL" id="MWWV01000004">
    <property type="protein sequence ID" value="OZG58491.1"/>
    <property type="molecule type" value="Genomic_DNA"/>
</dbReference>
<evidence type="ECO:0000313" key="3">
    <source>
        <dbReference type="Proteomes" id="UP000216444"/>
    </source>
</evidence>
<feature type="transmembrane region" description="Helical" evidence="1">
    <location>
        <begin position="80"/>
        <end position="102"/>
    </location>
</feature>
<feature type="transmembrane region" description="Helical" evidence="1">
    <location>
        <begin position="46"/>
        <end position="68"/>
    </location>
</feature>
<keyword evidence="1" id="KW-0472">Membrane</keyword>
<gene>
    <name evidence="2" type="ORF">BTIS_0860</name>
</gene>
<keyword evidence="3" id="KW-1185">Reference proteome</keyword>
<protein>
    <submittedName>
        <fullName evidence="2">Uncharacterized protein</fullName>
    </submittedName>
</protein>
<accession>A0A261FH40</accession>
<feature type="transmembrane region" description="Helical" evidence="1">
    <location>
        <begin position="12"/>
        <end position="34"/>
    </location>
</feature>
<keyword evidence="1" id="KW-0812">Transmembrane</keyword>